<dbReference type="InterPro" id="IPR023333">
    <property type="entry name" value="Proteasome_suB-type"/>
</dbReference>
<dbReference type="GO" id="GO:0000502">
    <property type="term" value="C:proteasome complex"/>
    <property type="evidence" value="ECO:0007669"/>
    <property type="project" value="UniProtKB-KW"/>
</dbReference>
<name>A0ABM1JAB4_POLDO</name>
<protein>
    <submittedName>
        <fullName evidence="6">Probable proteasome subunit beta type-4</fullName>
    </submittedName>
</protein>
<keyword evidence="3 6" id="KW-0647">Proteasome</keyword>
<dbReference type="SUPFAM" id="SSF56235">
    <property type="entry name" value="N-terminal nucleophile aminohydrolases (Ntn hydrolases)"/>
    <property type="match status" value="1"/>
</dbReference>
<evidence type="ECO:0000256" key="2">
    <source>
        <dbReference type="ARBA" id="ARBA00022490"/>
    </source>
</evidence>
<accession>A0ABM1JAB4</accession>
<sequence length="193" mass="21994">MESSVAIRSKEFVVIGTESSVCNSYLVLKRNHDKFSTIDNKVIMTYICNQGDGFRTAQYITEKIKFEQLQNELPLTPEVVSNVIQDKVHYSLRRNPLNHTFVVGGKDDEAYQLYTIDPYGAMYECKFTVVGIAGYFCYGILDNEYKDDISLEEAIEAVKKCYEVLKENCVINLENVDLRILDSSGIRDISISL</sequence>
<comment type="subunit">
    <text evidence="4">The 26S proteasome consists of a 20S proteasome core and two 19S regulatory subunits. The 20S proteasome core is composed of 28 subunits that are arranged in four stacked rings, resulting in a barrel-shaped structure. The two end rings are each formed by seven alpha subunits, and the two central rings are each formed by seven beta subunits. The catalytic chamber with the active sites is on the inside of the barrel.</text>
</comment>
<evidence type="ECO:0000313" key="6">
    <source>
        <dbReference type="RefSeq" id="XP_015189402.1"/>
    </source>
</evidence>
<dbReference type="InterPro" id="IPR001353">
    <property type="entry name" value="Proteasome_sua/b"/>
</dbReference>
<evidence type="ECO:0000256" key="3">
    <source>
        <dbReference type="ARBA" id="ARBA00022942"/>
    </source>
</evidence>
<proteinExistence type="predicted"/>
<dbReference type="Pfam" id="PF00227">
    <property type="entry name" value="Proteasome"/>
    <property type="match status" value="1"/>
</dbReference>
<keyword evidence="5" id="KW-1185">Reference proteome</keyword>
<dbReference type="Gene3D" id="3.60.20.10">
    <property type="entry name" value="Glutamine Phosphoribosylpyrophosphate, subunit 1, domain 1"/>
    <property type="match status" value="1"/>
</dbReference>
<organism evidence="5 6">
    <name type="scientific">Polistes dominula</name>
    <name type="common">European paper wasp</name>
    <name type="synonym">Vespa dominula</name>
    <dbReference type="NCBI Taxonomy" id="743375"/>
    <lineage>
        <taxon>Eukaryota</taxon>
        <taxon>Metazoa</taxon>
        <taxon>Ecdysozoa</taxon>
        <taxon>Arthropoda</taxon>
        <taxon>Hexapoda</taxon>
        <taxon>Insecta</taxon>
        <taxon>Pterygota</taxon>
        <taxon>Neoptera</taxon>
        <taxon>Endopterygota</taxon>
        <taxon>Hymenoptera</taxon>
        <taxon>Apocrita</taxon>
        <taxon>Aculeata</taxon>
        <taxon>Vespoidea</taxon>
        <taxon>Vespidae</taxon>
        <taxon>Polistinae</taxon>
        <taxon>Polistini</taxon>
        <taxon>Polistes</taxon>
    </lineage>
</organism>
<dbReference type="PANTHER" id="PTHR32194">
    <property type="entry name" value="METALLOPROTEASE TLDD"/>
    <property type="match status" value="1"/>
</dbReference>
<reference evidence="6" key="1">
    <citation type="submission" date="2025-08" db="UniProtKB">
        <authorList>
            <consortium name="RefSeq"/>
        </authorList>
    </citation>
    <scope>IDENTIFICATION</scope>
    <source>
        <tissue evidence="6">Whole body</tissue>
    </source>
</reference>
<dbReference type="Proteomes" id="UP000694924">
    <property type="component" value="Unplaced"/>
</dbReference>
<evidence type="ECO:0000256" key="1">
    <source>
        <dbReference type="ARBA" id="ARBA00004123"/>
    </source>
</evidence>
<dbReference type="GeneID" id="107073323"/>
<dbReference type="PROSITE" id="PS51476">
    <property type="entry name" value="PROTEASOME_BETA_2"/>
    <property type="match status" value="1"/>
</dbReference>
<dbReference type="PANTHER" id="PTHR32194:SF2">
    <property type="entry name" value="PROTEASOME SUBUNIT BETA TYPE-1"/>
    <property type="match status" value="1"/>
</dbReference>
<comment type="subcellular location">
    <subcellularLocation>
        <location evidence="1">Nucleus</location>
    </subcellularLocation>
</comment>
<dbReference type="InterPro" id="IPR029055">
    <property type="entry name" value="Ntn_hydrolases_N"/>
</dbReference>
<keyword evidence="2" id="KW-0963">Cytoplasm</keyword>
<dbReference type="RefSeq" id="XP_015189402.1">
    <property type="nucleotide sequence ID" value="XM_015333916.1"/>
</dbReference>
<evidence type="ECO:0000256" key="4">
    <source>
        <dbReference type="ARBA" id="ARBA00026071"/>
    </source>
</evidence>
<evidence type="ECO:0000313" key="5">
    <source>
        <dbReference type="Proteomes" id="UP000694924"/>
    </source>
</evidence>
<gene>
    <name evidence="6" type="primary">LOC107073323</name>
</gene>